<name>A0AA35K7T6_9SAUR</name>
<organism evidence="2 3">
    <name type="scientific">Podarcis lilfordi</name>
    <name type="common">Lilford's wall lizard</name>
    <dbReference type="NCBI Taxonomy" id="74358"/>
    <lineage>
        <taxon>Eukaryota</taxon>
        <taxon>Metazoa</taxon>
        <taxon>Chordata</taxon>
        <taxon>Craniata</taxon>
        <taxon>Vertebrata</taxon>
        <taxon>Euteleostomi</taxon>
        <taxon>Lepidosauria</taxon>
        <taxon>Squamata</taxon>
        <taxon>Bifurcata</taxon>
        <taxon>Unidentata</taxon>
        <taxon>Episquamata</taxon>
        <taxon>Laterata</taxon>
        <taxon>Lacertibaenia</taxon>
        <taxon>Lacertidae</taxon>
        <taxon>Podarcis</taxon>
    </lineage>
</organism>
<accession>A0AA35K7T6</accession>
<dbReference type="Proteomes" id="UP001178461">
    <property type="component" value="Chromosome 4"/>
</dbReference>
<protein>
    <submittedName>
        <fullName evidence="2">Uncharacterized protein</fullName>
    </submittedName>
</protein>
<keyword evidence="3" id="KW-1185">Reference proteome</keyword>
<dbReference type="AlphaFoldDB" id="A0AA35K7T6"/>
<feature type="non-terminal residue" evidence="2">
    <location>
        <position position="74"/>
    </location>
</feature>
<feature type="region of interest" description="Disordered" evidence="1">
    <location>
        <begin position="27"/>
        <end position="55"/>
    </location>
</feature>
<sequence length="74" mass="7942">YSKAVPGIPTSYAAVLRLKSASSSYSSSAINSKSRQRSSSPALGSISSPSWQGAPQHYHSPTNLYHFAEAFKHD</sequence>
<evidence type="ECO:0000313" key="3">
    <source>
        <dbReference type="Proteomes" id="UP001178461"/>
    </source>
</evidence>
<gene>
    <name evidence="2" type="ORF">PODLI_1B007988</name>
</gene>
<proteinExistence type="predicted"/>
<feature type="non-terminal residue" evidence="2">
    <location>
        <position position="1"/>
    </location>
</feature>
<reference evidence="2" key="1">
    <citation type="submission" date="2022-12" db="EMBL/GenBank/DDBJ databases">
        <authorList>
            <person name="Alioto T."/>
            <person name="Alioto T."/>
            <person name="Gomez Garrido J."/>
        </authorList>
    </citation>
    <scope>NUCLEOTIDE SEQUENCE</scope>
</reference>
<dbReference type="EMBL" id="OX395129">
    <property type="protein sequence ID" value="CAI5773342.1"/>
    <property type="molecule type" value="Genomic_DNA"/>
</dbReference>
<evidence type="ECO:0000313" key="2">
    <source>
        <dbReference type="EMBL" id="CAI5773342.1"/>
    </source>
</evidence>
<feature type="compositionally biased region" description="Low complexity" evidence="1">
    <location>
        <begin position="27"/>
        <end position="50"/>
    </location>
</feature>
<evidence type="ECO:0000256" key="1">
    <source>
        <dbReference type="SAM" id="MobiDB-lite"/>
    </source>
</evidence>